<dbReference type="PANTHER" id="PTHR12461:SF83">
    <property type="entry name" value="JMJC DOMAIN-CONTAINING PROTEIN"/>
    <property type="match status" value="1"/>
</dbReference>
<dbReference type="InterPro" id="IPR003347">
    <property type="entry name" value="JmjC_dom"/>
</dbReference>
<dbReference type="PANTHER" id="PTHR12461">
    <property type="entry name" value="HYPOXIA-INDUCIBLE FACTOR 1 ALPHA INHIBITOR-RELATED"/>
    <property type="match status" value="1"/>
</dbReference>
<evidence type="ECO:0000259" key="1">
    <source>
        <dbReference type="PROSITE" id="PS51184"/>
    </source>
</evidence>
<accession>A0A0P9GKI5</accession>
<name>A0A0P9GKI5_PSESX</name>
<gene>
    <name evidence="2" type="ORF">ALO91_00246</name>
</gene>
<dbReference type="Proteomes" id="UP000050297">
    <property type="component" value="Unassembled WGS sequence"/>
</dbReference>
<dbReference type="SUPFAM" id="SSF51197">
    <property type="entry name" value="Clavaminate synthase-like"/>
    <property type="match status" value="1"/>
</dbReference>
<evidence type="ECO:0000313" key="2">
    <source>
        <dbReference type="EMBL" id="KPW07610.1"/>
    </source>
</evidence>
<dbReference type="Gene3D" id="2.60.120.650">
    <property type="entry name" value="Cupin"/>
    <property type="match status" value="1"/>
</dbReference>
<evidence type="ECO:0000313" key="3">
    <source>
        <dbReference type="Proteomes" id="UP000050297"/>
    </source>
</evidence>
<sequence length="337" mass="38431">MPLSAEIDQPDSKFWSLSRFPNHSRATPVEVIDALTISREDFVRRYVNHNRPCLIKNAVLHWPAFHKWKQLDYIKDHSDNRPVVVRSKIISEVVGWSNPEIKKALIEYSNEVHSDIPFHDFLDSLGVGDHPLVADSCGFKEGEALESLRHDVGGLPFMPELSTPLYYPPYRSFFYRNSYTDWHFHSADETFMSQVVGAKEVLLLPPDNATWQALRPVIEEAGYLYDIDTQRFPGTRNLQALRTVVEPGDALYIPVYWWHAVQSMDDAVGVTVAATFKTPLHVIGDISSPIARRLLRTHLFSRQAPLVLVAVAYSLAYRSARALLGVFRPKTRPEVRP</sequence>
<dbReference type="AlphaFoldDB" id="A0A0P9GKI5"/>
<reference evidence="2 3" key="1">
    <citation type="submission" date="2015-09" db="EMBL/GenBank/DDBJ databases">
        <title>Genome announcement of multiple Pseudomonas syringae strains.</title>
        <authorList>
            <person name="Thakur S."/>
            <person name="Wang P.W."/>
            <person name="Gong Y."/>
            <person name="Weir B.S."/>
            <person name="Guttman D.S."/>
        </authorList>
    </citation>
    <scope>NUCLEOTIDE SEQUENCE [LARGE SCALE GENOMIC DNA]</scope>
    <source>
        <strain evidence="2 3">ICMP2802</strain>
    </source>
</reference>
<dbReference type="RefSeq" id="WP_024638701.1">
    <property type="nucleotide sequence ID" value="NZ_LGAR01000093.1"/>
</dbReference>
<dbReference type="Pfam" id="PF13621">
    <property type="entry name" value="Cupin_8"/>
    <property type="match status" value="1"/>
</dbReference>
<dbReference type="EMBL" id="LJPM01000628">
    <property type="protein sequence ID" value="KPW07610.1"/>
    <property type="molecule type" value="Genomic_DNA"/>
</dbReference>
<protein>
    <submittedName>
        <fullName evidence="2">Transcription factor jumonji domain-containing protein</fullName>
    </submittedName>
</protein>
<dbReference type="PATRIC" id="fig|199198.5.peg.386"/>
<feature type="domain" description="JmjC" evidence="1">
    <location>
        <begin position="114"/>
        <end position="293"/>
    </location>
</feature>
<dbReference type="PROSITE" id="PS51184">
    <property type="entry name" value="JMJC"/>
    <property type="match status" value="1"/>
</dbReference>
<proteinExistence type="predicted"/>
<comment type="caution">
    <text evidence="2">The sequence shown here is derived from an EMBL/GenBank/DDBJ whole genome shotgun (WGS) entry which is preliminary data.</text>
</comment>
<organism evidence="2 3">
    <name type="scientific">Pseudomonas syringae pv. aceris</name>
    <dbReference type="NCBI Taxonomy" id="199198"/>
    <lineage>
        <taxon>Bacteria</taxon>
        <taxon>Pseudomonadati</taxon>
        <taxon>Pseudomonadota</taxon>
        <taxon>Gammaproteobacteria</taxon>
        <taxon>Pseudomonadales</taxon>
        <taxon>Pseudomonadaceae</taxon>
        <taxon>Pseudomonas</taxon>
        <taxon>Pseudomonas syringae</taxon>
    </lineage>
</organism>
<dbReference type="InterPro" id="IPR041667">
    <property type="entry name" value="Cupin_8"/>
</dbReference>